<reference evidence="4" key="1">
    <citation type="submission" date="2018-02" db="EMBL/GenBank/DDBJ databases">
        <title>Genome sequence of Desulfocucumis palustris strain NAW-5.</title>
        <authorList>
            <person name="Watanabe M."/>
            <person name="Kojima H."/>
            <person name="Fukui M."/>
        </authorList>
    </citation>
    <scope>NUCLEOTIDE SEQUENCE [LARGE SCALE GENOMIC DNA]</scope>
    <source>
        <strain evidence="4">NAW-5</strain>
    </source>
</reference>
<dbReference type="OrthoDB" id="9803668at2"/>
<accession>A0A2L2X8W8</accession>
<dbReference type="GO" id="GO:0003676">
    <property type="term" value="F:nucleic acid binding"/>
    <property type="evidence" value="ECO:0007669"/>
    <property type="project" value="InterPro"/>
</dbReference>
<evidence type="ECO:0000313" key="4">
    <source>
        <dbReference type="Proteomes" id="UP000239549"/>
    </source>
</evidence>
<dbReference type="EMBL" id="BFAV01000045">
    <property type="protein sequence ID" value="GBF32677.1"/>
    <property type="molecule type" value="Genomic_DNA"/>
</dbReference>
<comment type="caution">
    <text evidence="3">The sequence shown here is derived from an EMBL/GenBank/DDBJ whole genome shotgun (WGS) entry which is preliminary data.</text>
</comment>
<protein>
    <submittedName>
        <fullName evidence="3">3'-to-5' oligoribonuclease A</fullName>
    </submittedName>
</protein>
<dbReference type="PANTHER" id="PTHR47618">
    <property type="entry name" value="BIFUNCTIONAL OLIGORIBONUCLEASE AND PAP PHOSPHATASE NRNA"/>
    <property type="match status" value="1"/>
</dbReference>
<dbReference type="Gene3D" id="3.90.1640.10">
    <property type="entry name" value="inorganic pyrophosphatase (n-terminal core)"/>
    <property type="match status" value="1"/>
</dbReference>
<dbReference type="AlphaFoldDB" id="A0A2L2X8W8"/>
<evidence type="ECO:0000259" key="1">
    <source>
        <dbReference type="Pfam" id="PF01368"/>
    </source>
</evidence>
<dbReference type="InterPro" id="IPR051319">
    <property type="entry name" value="Oligoribo/pAp-PDE_c-di-AMP_PDE"/>
</dbReference>
<feature type="domain" description="DHHA1" evidence="2">
    <location>
        <begin position="242"/>
        <end position="310"/>
    </location>
</feature>
<dbReference type="Proteomes" id="UP000239549">
    <property type="component" value="Unassembled WGS sequence"/>
</dbReference>
<evidence type="ECO:0000259" key="2">
    <source>
        <dbReference type="Pfam" id="PF02272"/>
    </source>
</evidence>
<dbReference type="Gene3D" id="3.10.310.30">
    <property type="match status" value="1"/>
</dbReference>
<sequence>MNSLTEIAGVLRNSRKVILCGHVMPDGDCLGSVAALGAALEQMGKDVTLASPDPVPEIYGFLPVMGKFLIGEKPLSGEYDTFIILDCSVPERLGKLKSLLERDMVFVNIDHHKGPGDFAGYNYIDDSAAATGEIVMDLIDLLNAGITGDIAVSLYVALSTDTGSFQYENTTPGTLKKAARLMEAGIHSTWININLYEERPLVILRVMEKALENMEISPCGKVAWTSIDKSTLNSMAARDEHTDGLINIVRTIKGVEIAIFFREITSGKFKVSFRSKSRVDVRLLAGKFGGGGHVRASGCVLEGDVDGIKKMVVAAALKEI</sequence>
<dbReference type="InterPro" id="IPR003156">
    <property type="entry name" value="DHHA1_dom"/>
</dbReference>
<dbReference type="SUPFAM" id="SSF64182">
    <property type="entry name" value="DHH phosphoesterases"/>
    <property type="match status" value="1"/>
</dbReference>
<keyword evidence="4" id="KW-1185">Reference proteome</keyword>
<feature type="domain" description="DDH" evidence="1">
    <location>
        <begin position="16"/>
        <end position="142"/>
    </location>
</feature>
<dbReference type="RefSeq" id="WP_104371171.1">
    <property type="nucleotide sequence ID" value="NZ_BFAV01000045.1"/>
</dbReference>
<name>A0A2L2X8W8_9FIRM</name>
<organism evidence="3 4">
    <name type="scientific">Desulfocucumis palustris</name>
    <dbReference type="NCBI Taxonomy" id="1898651"/>
    <lineage>
        <taxon>Bacteria</taxon>
        <taxon>Bacillati</taxon>
        <taxon>Bacillota</taxon>
        <taxon>Clostridia</taxon>
        <taxon>Eubacteriales</taxon>
        <taxon>Desulfocucumaceae</taxon>
        <taxon>Desulfocucumis</taxon>
    </lineage>
</organism>
<proteinExistence type="predicted"/>
<dbReference type="PANTHER" id="PTHR47618:SF1">
    <property type="entry name" value="BIFUNCTIONAL OLIGORIBONUCLEASE AND PAP PHOSPHATASE NRNA"/>
    <property type="match status" value="1"/>
</dbReference>
<dbReference type="Pfam" id="PF02272">
    <property type="entry name" value="DHHA1"/>
    <property type="match status" value="1"/>
</dbReference>
<gene>
    <name evidence="3" type="ORF">DCCM_0873</name>
</gene>
<dbReference type="InterPro" id="IPR001667">
    <property type="entry name" value="DDH_dom"/>
</dbReference>
<dbReference type="InterPro" id="IPR038763">
    <property type="entry name" value="DHH_sf"/>
</dbReference>
<dbReference type="Pfam" id="PF01368">
    <property type="entry name" value="DHH"/>
    <property type="match status" value="1"/>
</dbReference>
<evidence type="ECO:0000313" key="3">
    <source>
        <dbReference type="EMBL" id="GBF32677.1"/>
    </source>
</evidence>